<reference evidence="2" key="1">
    <citation type="journal article" date="2016" name="Nat. Commun.">
        <title>The Gonium pectorale genome demonstrates co-option of cell cycle regulation during the evolution of multicellularity.</title>
        <authorList>
            <person name="Hanschen E.R."/>
            <person name="Marriage T.N."/>
            <person name="Ferris P.J."/>
            <person name="Hamaji T."/>
            <person name="Toyoda A."/>
            <person name="Fujiyama A."/>
            <person name="Neme R."/>
            <person name="Noguchi H."/>
            <person name="Minakuchi Y."/>
            <person name="Suzuki M."/>
            <person name="Kawai-Toyooka H."/>
            <person name="Smith D.R."/>
            <person name="Sparks H."/>
            <person name="Anderson J."/>
            <person name="Bakaric R."/>
            <person name="Luria V."/>
            <person name="Karger A."/>
            <person name="Kirschner M.W."/>
            <person name="Durand P.M."/>
            <person name="Michod R.E."/>
            <person name="Nozaki H."/>
            <person name="Olson B.J."/>
        </authorList>
    </citation>
    <scope>NUCLEOTIDE SEQUENCE [LARGE SCALE GENOMIC DNA]</scope>
    <source>
        <strain evidence="2">NIES-2863</strain>
    </source>
</reference>
<gene>
    <name evidence="1" type="ORF">GPECTOR_1086g364</name>
</gene>
<dbReference type="AlphaFoldDB" id="A0A150FTM1"/>
<organism evidence="1 2">
    <name type="scientific">Gonium pectorale</name>
    <name type="common">Green alga</name>
    <dbReference type="NCBI Taxonomy" id="33097"/>
    <lineage>
        <taxon>Eukaryota</taxon>
        <taxon>Viridiplantae</taxon>
        <taxon>Chlorophyta</taxon>
        <taxon>core chlorophytes</taxon>
        <taxon>Chlorophyceae</taxon>
        <taxon>CS clade</taxon>
        <taxon>Chlamydomonadales</taxon>
        <taxon>Volvocaceae</taxon>
        <taxon>Gonium</taxon>
    </lineage>
</organism>
<proteinExistence type="predicted"/>
<sequence length="328" mass="37170">MDEATDIADVQPGQYVTQSLKAFFKEMADTEFHTFKGHAIKNVPEGEAVSFTVHKLFAEYAKGLIAHLSRRFPGTAFLGGLAVFDPAEYPEKLEDVMAWAEPRFAAVCEYFEARKAAAKPGVACHSSLHPDETANEFFVKGGMQWMWEQRQSAVASRRSFTQFNVEQKQVLSCLLEEGISFSGDEPRGVDELEQLNVPKGERPVHHLNVVLRNLVQANKGLFPMFIKLMVFCMLIKPTSVNCEQVFSLRTVLKTDRRTRLSPIRLGQCIFLKFNISGDLFAEECTLVEAMRQYKAANRMQLYTRTADAVEKQLHLASILRLRGQREKL</sequence>
<evidence type="ECO:0000313" key="1">
    <source>
        <dbReference type="EMBL" id="KXZ40971.1"/>
    </source>
</evidence>
<accession>A0A150FTM1</accession>
<protein>
    <submittedName>
        <fullName evidence="1">Uncharacterized protein</fullName>
    </submittedName>
</protein>
<dbReference type="Proteomes" id="UP000075714">
    <property type="component" value="Unassembled WGS sequence"/>
</dbReference>
<dbReference type="PANTHER" id="PTHR46880">
    <property type="entry name" value="RAS-ASSOCIATING DOMAIN-CONTAINING PROTEIN"/>
    <property type="match status" value="1"/>
</dbReference>
<dbReference type="PANTHER" id="PTHR46880:SF5">
    <property type="entry name" value="DUF4371 DOMAIN-CONTAINING PROTEIN"/>
    <property type="match status" value="1"/>
</dbReference>
<evidence type="ECO:0000313" key="2">
    <source>
        <dbReference type="Proteomes" id="UP000075714"/>
    </source>
</evidence>
<comment type="caution">
    <text evidence="1">The sequence shown here is derived from an EMBL/GenBank/DDBJ whole genome shotgun (WGS) entry which is preliminary data.</text>
</comment>
<keyword evidence="2" id="KW-1185">Reference proteome</keyword>
<dbReference type="OrthoDB" id="535277at2759"/>
<name>A0A150FTM1_GONPE</name>
<dbReference type="EMBL" id="LSYV01001081">
    <property type="protein sequence ID" value="KXZ40971.1"/>
    <property type="molecule type" value="Genomic_DNA"/>
</dbReference>
<dbReference type="STRING" id="33097.A0A150FTM1"/>